<dbReference type="Gene3D" id="1.10.3430.10">
    <property type="entry name" value="Ammonium transporter AmtB like domains"/>
    <property type="match status" value="1"/>
</dbReference>
<dbReference type="PRINTS" id="PR00342">
    <property type="entry name" value="RHESUSRHD"/>
</dbReference>
<feature type="transmembrane region" description="Helical" evidence="8">
    <location>
        <begin position="359"/>
        <end position="382"/>
    </location>
</feature>
<dbReference type="InterPro" id="IPR024041">
    <property type="entry name" value="NH4_transpt_AmtB-like_dom"/>
</dbReference>
<accession>A0ABT5VP38</accession>
<feature type="transmembrane region" description="Helical" evidence="8">
    <location>
        <begin position="240"/>
        <end position="261"/>
    </location>
</feature>
<dbReference type="InterPro" id="IPR002229">
    <property type="entry name" value="RhesusRHD"/>
</dbReference>
<dbReference type="Pfam" id="PF00909">
    <property type="entry name" value="Ammonium_transp"/>
    <property type="match status" value="1"/>
</dbReference>
<evidence type="ECO:0000313" key="11">
    <source>
        <dbReference type="Proteomes" id="UP001528920"/>
    </source>
</evidence>
<dbReference type="InterPro" id="IPR001905">
    <property type="entry name" value="Ammonium_transpt"/>
</dbReference>
<reference evidence="10 11" key="1">
    <citation type="submission" date="2022-01" db="EMBL/GenBank/DDBJ databases">
        <title>Labilibaculum sp. nov, a marine bacterium isolated from Antarctica.</title>
        <authorList>
            <person name="Dai W."/>
        </authorList>
    </citation>
    <scope>NUCLEOTIDE SEQUENCE [LARGE SCALE GENOMIC DNA]</scope>
    <source>
        <strain evidence="10 11">DW002</strain>
    </source>
</reference>
<evidence type="ECO:0000256" key="8">
    <source>
        <dbReference type="RuleBase" id="RU362002"/>
    </source>
</evidence>
<gene>
    <name evidence="10" type="ORF">L3049_04200</name>
</gene>
<feature type="transmembrane region" description="Helical" evidence="8">
    <location>
        <begin position="200"/>
        <end position="220"/>
    </location>
</feature>
<dbReference type="Proteomes" id="UP001528920">
    <property type="component" value="Unassembled WGS sequence"/>
</dbReference>
<dbReference type="RefSeq" id="WP_275108539.1">
    <property type="nucleotide sequence ID" value="NZ_JAKJSC010000001.1"/>
</dbReference>
<evidence type="ECO:0000259" key="9">
    <source>
        <dbReference type="Pfam" id="PF00909"/>
    </source>
</evidence>
<evidence type="ECO:0000256" key="3">
    <source>
        <dbReference type="ARBA" id="ARBA00022448"/>
    </source>
</evidence>
<keyword evidence="11" id="KW-1185">Reference proteome</keyword>
<evidence type="ECO:0000256" key="7">
    <source>
        <dbReference type="ARBA" id="ARBA00023177"/>
    </source>
</evidence>
<keyword evidence="3 8" id="KW-0813">Transport</keyword>
<evidence type="ECO:0000256" key="2">
    <source>
        <dbReference type="ARBA" id="ARBA00005887"/>
    </source>
</evidence>
<evidence type="ECO:0000313" key="10">
    <source>
        <dbReference type="EMBL" id="MDE5417202.1"/>
    </source>
</evidence>
<name>A0ABT5VP38_9BACT</name>
<feature type="transmembrane region" description="Helical" evidence="8">
    <location>
        <begin position="327"/>
        <end position="347"/>
    </location>
</feature>
<feature type="transmembrane region" description="Helical" evidence="8">
    <location>
        <begin position="23"/>
        <end position="41"/>
    </location>
</feature>
<feature type="domain" description="Ammonium transporter AmtB-like" evidence="9">
    <location>
        <begin position="24"/>
        <end position="412"/>
    </location>
</feature>
<keyword evidence="4 8" id="KW-0812">Transmembrane</keyword>
<proteinExistence type="inferred from homology"/>
<dbReference type="EMBL" id="JAKJSC010000001">
    <property type="protein sequence ID" value="MDE5417202.1"/>
    <property type="molecule type" value="Genomic_DNA"/>
</dbReference>
<dbReference type="NCBIfam" id="TIGR00836">
    <property type="entry name" value="amt"/>
    <property type="match status" value="1"/>
</dbReference>
<feature type="transmembrane region" description="Helical" evidence="8">
    <location>
        <begin position="297"/>
        <end position="315"/>
    </location>
</feature>
<evidence type="ECO:0000256" key="1">
    <source>
        <dbReference type="ARBA" id="ARBA00004141"/>
    </source>
</evidence>
<protein>
    <recommendedName>
        <fullName evidence="8">Ammonium transporter</fullName>
    </recommendedName>
</protein>
<dbReference type="PANTHER" id="PTHR11730:SF89">
    <property type="entry name" value="AMMONIUM TRANSPORTER SLL0108-RELATED"/>
    <property type="match status" value="1"/>
</dbReference>
<evidence type="ECO:0000256" key="6">
    <source>
        <dbReference type="ARBA" id="ARBA00023136"/>
    </source>
</evidence>
<comment type="caution">
    <text evidence="10">The sequence shown here is derived from an EMBL/GenBank/DDBJ whole genome shotgun (WGS) entry which is preliminary data.</text>
</comment>
<comment type="similarity">
    <text evidence="2 8">Belongs to the ammonia transporter channel (TC 1.A.11.2) family.</text>
</comment>
<evidence type="ECO:0000256" key="5">
    <source>
        <dbReference type="ARBA" id="ARBA00022989"/>
    </source>
</evidence>
<sequence>MEETLTLHTLQTTITETSHSLDVVWVLISAALVMFMQPGFAMAEAGFTRSKNTANILMKNLLDFGVGSITFFLIGYALMFGTDVGGLIGKLPFMEDVRPDIDLSFLMFQTVFAATAATIVSGAVAERTEFKTYLFFSVITTAIIYPISGHWIWGGGWLSELGFHDFAGSTVVHSVGAWMGLVGAILIGPRIGKYNGKANAIPGHNLTFAALGVFILWFGWFGFNAGSQLAAAGTSNTVAISHIFLTTNLSAAAGTLAALFTSWMRYKRPTLSLSLNGSLAGLVAITAGCDIVSPEAAIIIGLIAGVALVFGVEFIDKVLRIDDPVGAVTVHGINGALGTILVGFFATDGGLFYGGGFSLLGVQLLGVVAVAAWAIGTAYILFKILKVTIGLRVSARVEEEGLDIYEHGEKAYH</sequence>
<dbReference type="PROSITE" id="PS01219">
    <property type="entry name" value="AMMONIUM_TRANSP"/>
    <property type="match status" value="1"/>
</dbReference>
<dbReference type="PANTHER" id="PTHR11730">
    <property type="entry name" value="AMMONIUM TRANSPORTER"/>
    <property type="match status" value="1"/>
</dbReference>
<feature type="transmembrane region" description="Helical" evidence="8">
    <location>
        <begin position="101"/>
        <end position="125"/>
    </location>
</feature>
<evidence type="ECO:0000256" key="4">
    <source>
        <dbReference type="ARBA" id="ARBA00022692"/>
    </source>
</evidence>
<feature type="transmembrane region" description="Helical" evidence="8">
    <location>
        <begin position="273"/>
        <end position="291"/>
    </location>
</feature>
<organism evidence="10 11">
    <name type="scientific">Paralabilibaculum antarcticum</name>
    <dbReference type="NCBI Taxonomy" id="2912572"/>
    <lineage>
        <taxon>Bacteria</taxon>
        <taxon>Pseudomonadati</taxon>
        <taxon>Bacteroidota</taxon>
        <taxon>Bacteroidia</taxon>
        <taxon>Marinilabiliales</taxon>
        <taxon>Marinifilaceae</taxon>
        <taxon>Paralabilibaculum</taxon>
    </lineage>
</organism>
<keyword evidence="5 8" id="KW-1133">Transmembrane helix</keyword>
<feature type="transmembrane region" description="Helical" evidence="8">
    <location>
        <begin position="61"/>
        <end position="81"/>
    </location>
</feature>
<comment type="subcellular location">
    <subcellularLocation>
        <location evidence="8">Cell membrane</location>
        <topology evidence="8">Multi-pass membrane protein</topology>
    </subcellularLocation>
    <subcellularLocation>
        <location evidence="1">Membrane</location>
        <topology evidence="1">Multi-pass membrane protein</topology>
    </subcellularLocation>
</comment>
<feature type="transmembrane region" description="Helical" evidence="8">
    <location>
        <begin position="132"/>
        <end position="154"/>
    </location>
</feature>
<keyword evidence="7 8" id="KW-0924">Ammonia transport</keyword>
<dbReference type="SUPFAM" id="SSF111352">
    <property type="entry name" value="Ammonium transporter"/>
    <property type="match status" value="1"/>
</dbReference>
<keyword evidence="6 8" id="KW-0472">Membrane</keyword>
<feature type="transmembrane region" description="Helical" evidence="8">
    <location>
        <begin position="166"/>
        <end position="188"/>
    </location>
</feature>
<dbReference type="InterPro" id="IPR018047">
    <property type="entry name" value="Ammonium_transpt_CS"/>
</dbReference>
<dbReference type="InterPro" id="IPR029020">
    <property type="entry name" value="Ammonium/urea_transptr"/>
</dbReference>